<proteinExistence type="predicted"/>
<evidence type="ECO:0000313" key="2">
    <source>
        <dbReference type="Proteomes" id="UP000027982"/>
    </source>
</evidence>
<name>A0A068NKW9_FIMGI</name>
<evidence type="ECO:0000313" key="1">
    <source>
        <dbReference type="EMBL" id="AIE84047.1"/>
    </source>
</evidence>
<dbReference type="EMBL" id="CP007139">
    <property type="protein sequence ID" value="AIE84047.1"/>
    <property type="molecule type" value="Genomic_DNA"/>
</dbReference>
<accession>A0A068NKW9</accession>
<dbReference type="RefSeq" id="WP_025227303.1">
    <property type="nucleotide sequence ID" value="NZ_CP007139.1"/>
</dbReference>
<sequence length="97" mass="10698">MNQDDNLFADNLASAWSVETTDLTARVASAIGGVAHPASEAGELLAELRSMRQEMGELRLTTLRLHEEMLRLRLELTSRPAVRIAPFAPSEGLIRLQ</sequence>
<reference evidence="1 2" key="1">
    <citation type="journal article" date="2014" name="PLoS ONE">
        <title>The first complete genome sequence of the class fimbriimonadia in the phylum armatimonadetes.</title>
        <authorList>
            <person name="Hu Z.Y."/>
            <person name="Wang Y.Z."/>
            <person name="Im W.T."/>
            <person name="Wang S.Y."/>
            <person name="Zhao G.P."/>
            <person name="Zheng H.J."/>
            <person name="Quan Z.X."/>
        </authorList>
    </citation>
    <scope>NUCLEOTIDE SEQUENCE [LARGE SCALE GENOMIC DNA]</scope>
    <source>
        <strain evidence="1">Gsoil 348</strain>
    </source>
</reference>
<keyword evidence="2" id="KW-1185">Reference proteome</keyword>
<dbReference type="Proteomes" id="UP000027982">
    <property type="component" value="Chromosome"/>
</dbReference>
<organism evidence="1 2">
    <name type="scientific">Fimbriimonas ginsengisoli Gsoil 348</name>
    <dbReference type="NCBI Taxonomy" id="661478"/>
    <lineage>
        <taxon>Bacteria</taxon>
        <taxon>Bacillati</taxon>
        <taxon>Armatimonadota</taxon>
        <taxon>Fimbriimonadia</taxon>
        <taxon>Fimbriimonadales</taxon>
        <taxon>Fimbriimonadaceae</taxon>
        <taxon>Fimbriimonas</taxon>
    </lineage>
</organism>
<dbReference type="KEGG" id="fgi:OP10G_0679"/>
<dbReference type="STRING" id="661478.OP10G_0679"/>
<dbReference type="AlphaFoldDB" id="A0A068NKW9"/>
<protein>
    <submittedName>
        <fullName evidence="1">Uncharacterized protein</fullName>
    </submittedName>
</protein>
<dbReference type="HOGENOM" id="CLU_2342620_0_0_0"/>
<gene>
    <name evidence="1" type="ORF">OP10G_0679</name>
</gene>